<dbReference type="InterPro" id="IPR050570">
    <property type="entry name" value="Cell_wall_metabolism_enzyme"/>
</dbReference>
<proteinExistence type="predicted"/>
<organism evidence="4 5">
    <name type="scientific">Rhodoglobus vestalii</name>
    <dbReference type="NCBI Taxonomy" id="193384"/>
    <lineage>
        <taxon>Bacteria</taxon>
        <taxon>Bacillati</taxon>
        <taxon>Actinomycetota</taxon>
        <taxon>Actinomycetes</taxon>
        <taxon>Micrococcales</taxon>
        <taxon>Microbacteriaceae</taxon>
        <taxon>Rhodoglobus</taxon>
    </lineage>
</organism>
<dbReference type="Proteomes" id="UP000316560">
    <property type="component" value="Unassembled WGS sequence"/>
</dbReference>
<dbReference type="Gene3D" id="2.70.70.10">
    <property type="entry name" value="Glucose Permease (Domain IIA)"/>
    <property type="match status" value="1"/>
</dbReference>
<gene>
    <name evidence="4" type="ORF">FB472_1055</name>
</gene>
<protein>
    <submittedName>
        <fullName evidence="4">Murein DD-endopeptidase MepM/ murein hydrolase activator NlpD</fullName>
    </submittedName>
</protein>
<dbReference type="InterPro" id="IPR016047">
    <property type="entry name" value="M23ase_b-sheet_dom"/>
</dbReference>
<sequence>MNRDTALPQRPDEGNGIPLTRRQLRERERAAEIVAEHVSAGETDHIDVPPMPVWVAAARRTEAGRRGKRGEAFASRALSGVAMLFVGALLVGLSVPSNAFVSTAASDTTGASLSEGAAQLTAEVRPSQSLAVSDEVVNDVARQDGLKVISYAEVLAVKFAGVSYEYRTTDGAIRWPFPYEIPITDGYGERMGGFHKGTDFAAAEGTPIYAIADGVVSYIESDYSGYGYHAIITHVVNGQQVQSQYAHMVKASSPLVVGDPVRVGDFVGLVGQTGISYGAHLHLEIHLDGVPIDPFAWLTANAVN</sequence>
<feature type="region of interest" description="Disordered" evidence="1">
    <location>
        <begin position="1"/>
        <end position="20"/>
    </location>
</feature>
<evidence type="ECO:0000313" key="5">
    <source>
        <dbReference type="Proteomes" id="UP000316560"/>
    </source>
</evidence>
<accession>A0A8H2K898</accession>
<keyword evidence="2" id="KW-1133">Transmembrane helix</keyword>
<dbReference type="GO" id="GO:0004222">
    <property type="term" value="F:metalloendopeptidase activity"/>
    <property type="evidence" value="ECO:0007669"/>
    <property type="project" value="TreeGrafter"/>
</dbReference>
<keyword evidence="2" id="KW-0472">Membrane</keyword>
<evidence type="ECO:0000256" key="2">
    <source>
        <dbReference type="SAM" id="Phobius"/>
    </source>
</evidence>
<keyword evidence="4" id="KW-0378">Hydrolase</keyword>
<dbReference type="PANTHER" id="PTHR21666">
    <property type="entry name" value="PEPTIDASE-RELATED"/>
    <property type="match status" value="1"/>
</dbReference>
<dbReference type="InterPro" id="IPR011055">
    <property type="entry name" value="Dup_hybrid_motif"/>
</dbReference>
<evidence type="ECO:0000256" key="1">
    <source>
        <dbReference type="SAM" id="MobiDB-lite"/>
    </source>
</evidence>
<dbReference type="SUPFAM" id="SSF51261">
    <property type="entry name" value="Duplicated hybrid motif"/>
    <property type="match status" value="1"/>
</dbReference>
<keyword evidence="5" id="KW-1185">Reference proteome</keyword>
<dbReference type="AlphaFoldDB" id="A0A8H2K898"/>
<dbReference type="Pfam" id="PF01551">
    <property type="entry name" value="Peptidase_M23"/>
    <property type="match status" value="1"/>
</dbReference>
<dbReference type="PANTHER" id="PTHR21666:SF270">
    <property type="entry name" value="MUREIN HYDROLASE ACTIVATOR ENVC"/>
    <property type="match status" value="1"/>
</dbReference>
<feature type="transmembrane region" description="Helical" evidence="2">
    <location>
        <begin position="73"/>
        <end position="93"/>
    </location>
</feature>
<dbReference type="CDD" id="cd12797">
    <property type="entry name" value="M23_peptidase"/>
    <property type="match status" value="1"/>
</dbReference>
<reference evidence="4 5" key="1">
    <citation type="submission" date="2019-06" db="EMBL/GenBank/DDBJ databases">
        <title>Sequencing the genomes of 1000 actinobacteria strains.</title>
        <authorList>
            <person name="Klenk H.-P."/>
        </authorList>
    </citation>
    <scope>NUCLEOTIDE SEQUENCE [LARGE SCALE GENOMIC DNA]</scope>
    <source>
        <strain evidence="4 5">DSM 21947</strain>
    </source>
</reference>
<feature type="domain" description="M23ase beta-sheet core" evidence="3">
    <location>
        <begin position="194"/>
        <end position="294"/>
    </location>
</feature>
<keyword evidence="2" id="KW-0812">Transmembrane</keyword>
<evidence type="ECO:0000313" key="4">
    <source>
        <dbReference type="EMBL" id="TQO19496.1"/>
    </source>
</evidence>
<evidence type="ECO:0000259" key="3">
    <source>
        <dbReference type="Pfam" id="PF01551"/>
    </source>
</evidence>
<dbReference type="OrthoDB" id="1099523at2"/>
<name>A0A8H2K898_9MICO</name>
<dbReference type="RefSeq" id="WP_141989946.1">
    <property type="nucleotide sequence ID" value="NZ_VFRA01000001.1"/>
</dbReference>
<dbReference type="EMBL" id="VFRA01000001">
    <property type="protein sequence ID" value="TQO19496.1"/>
    <property type="molecule type" value="Genomic_DNA"/>
</dbReference>
<comment type="caution">
    <text evidence="4">The sequence shown here is derived from an EMBL/GenBank/DDBJ whole genome shotgun (WGS) entry which is preliminary data.</text>
</comment>